<dbReference type="EMBL" id="HBIX01030070">
    <property type="protein sequence ID" value="CAE0727317.1"/>
    <property type="molecule type" value="Transcribed_RNA"/>
</dbReference>
<dbReference type="AlphaFoldDB" id="A0A7S4AUJ6"/>
<dbReference type="PANTHER" id="PTHR36974:SF1">
    <property type="entry name" value="DOXX FAMILY MEMBRANE PROTEIN"/>
    <property type="match status" value="1"/>
</dbReference>
<feature type="transmembrane region" description="Helical" evidence="1">
    <location>
        <begin position="199"/>
        <end position="222"/>
    </location>
</feature>
<evidence type="ECO:0000313" key="3">
    <source>
        <dbReference type="EMBL" id="CAE0727317.1"/>
    </source>
</evidence>
<evidence type="ECO:0000256" key="2">
    <source>
        <dbReference type="SAM" id="SignalP"/>
    </source>
</evidence>
<organism evidence="3">
    <name type="scientific">Pseudo-nitzschia australis</name>
    <dbReference type="NCBI Taxonomy" id="44445"/>
    <lineage>
        <taxon>Eukaryota</taxon>
        <taxon>Sar</taxon>
        <taxon>Stramenopiles</taxon>
        <taxon>Ochrophyta</taxon>
        <taxon>Bacillariophyta</taxon>
        <taxon>Bacillariophyceae</taxon>
        <taxon>Bacillariophycidae</taxon>
        <taxon>Bacillariales</taxon>
        <taxon>Bacillariaceae</taxon>
        <taxon>Pseudo-nitzschia</taxon>
    </lineage>
</organism>
<feature type="chain" id="PRO_5031436521" evidence="2">
    <location>
        <begin position="23"/>
        <end position="299"/>
    </location>
</feature>
<keyword evidence="2" id="KW-0732">Signal</keyword>
<accession>A0A7S4AUJ6</accession>
<dbReference type="PANTHER" id="PTHR36974">
    <property type="entry name" value="MEMBRANE PROTEIN-RELATED"/>
    <property type="match status" value="1"/>
</dbReference>
<feature type="transmembrane region" description="Helical" evidence="1">
    <location>
        <begin position="234"/>
        <end position="253"/>
    </location>
</feature>
<gene>
    <name evidence="3" type="ORF">PAUS00366_LOCUS20077</name>
</gene>
<reference evidence="3" key="1">
    <citation type="submission" date="2021-01" db="EMBL/GenBank/DDBJ databases">
        <authorList>
            <person name="Corre E."/>
            <person name="Pelletier E."/>
            <person name="Niang G."/>
            <person name="Scheremetjew M."/>
            <person name="Finn R."/>
            <person name="Kale V."/>
            <person name="Holt S."/>
            <person name="Cochrane G."/>
            <person name="Meng A."/>
            <person name="Brown T."/>
            <person name="Cohen L."/>
        </authorList>
    </citation>
    <scope>NUCLEOTIDE SEQUENCE</scope>
    <source>
        <strain evidence="3">10249 10 AB</strain>
    </source>
</reference>
<proteinExistence type="predicted"/>
<sequence>MKSTLAVIVAIVAVSSFSTAEAFSAARLGATVSTANNLLAMRQRNAVASYSNSATTNTNTKYDQTTQLFAESNTNTIVPGIGEEGCNLPSVSGVNTMDNLAQASIVAAIFFSLGAGTYLFSSGLGLFTTFLGDTYPSQYEFFRNTWPVTLGLVFSLAGVTHFTVKKEYENIFPSEGAWGIWNVPGGREFHVAWTGAAELAGGLGLLASGVSSFAGIGNLATTSFLTSAGLESDAAAALFLLVLLVTPANIFMFTHGAKLPMEGEAVPLSFHAVRWVMQVILLGLLSQMGQETFRVLLLS</sequence>
<keyword evidence="1" id="KW-1133">Transmembrane helix</keyword>
<feature type="signal peptide" evidence="2">
    <location>
        <begin position="1"/>
        <end position="22"/>
    </location>
</feature>
<keyword evidence="1" id="KW-0812">Transmembrane</keyword>
<keyword evidence="1" id="KW-0472">Membrane</keyword>
<feature type="transmembrane region" description="Helical" evidence="1">
    <location>
        <begin position="144"/>
        <end position="164"/>
    </location>
</feature>
<name>A0A7S4AUJ6_9STRA</name>
<protein>
    <submittedName>
        <fullName evidence="3">Uncharacterized protein</fullName>
    </submittedName>
</protein>
<feature type="transmembrane region" description="Helical" evidence="1">
    <location>
        <begin position="105"/>
        <end position="132"/>
    </location>
</feature>
<evidence type="ECO:0000256" key="1">
    <source>
        <dbReference type="SAM" id="Phobius"/>
    </source>
</evidence>